<dbReference type="FunFam" id="1.10.1900.20:FF:000001">
    <property type="entry name" value="50S ribosomal protein L20"/>
    <property type="match status" value="1"/>
</dbReference>
<dbReference type="Gene3D" id="1.10.1900.20">
    <property type="entry name" value="Ribosomal protein L20"/>
    <property type="match status" value="1"/>
</dbReference>
<dbReference type="SUPFAM" id="SSF74731">
    <property type="entry name" value="Ribosomal protein L20"/>
    <property type="match status" value="1"/>
</dbReference>
<dbReference type="GO" id="GO:0000027">
    <property type="term" value="P:ribosomal large subunit assembly"/>
    <property type="evidence" value="ECO:0007669"/>
    <property type="project" value="UniProtKB-UniRule"/>
</dbReference>
<evidence type="ECO:0000256" key="1">
    <source>
        <dbReference type="ARBA" id="ARBA00007698"/>
    </source>
</evidence>
<comment type="caution">
    <text evidence="10">The sequence shown here is derived from an EMBL/GenBank/DDBJ whole genome shotgun (WGS) entry which is preliminary data.</text>
</comment>
<evidence type="ECO:0000256" key="5">
    <source>
        <dbReference type="ARBA" id="ARBA00023274"/>
    </source>
</evidence>
<reference evidence="10 11" key="1">
    <citation type="journal article" date="2015" name="Nature">
        <title>rRNA introns, odd ribosomes, and small enigmatic genomes across a large radiation of phyla.</title>
        <authorList>
            <person name="Brown C.T."/>
            <person name="Hug L.A."/>
            <person name="Thomas B.C."/>
            <person name="Sharon I."/>
            <person name="Castelle C.J."/>
            <person name="Singh A."/>
            <person name="Wilkins M.J."/>
            <person name="Williams K.H."/>
            <person name="Banfield J.F."/>
        </authorList>
    </citation>
    <scope>NUCLEOTIDE SEQUENCE [LARGE SCALE GENOMIC DNA]</scope>
</reference>
<dbReference type="NCBIfam" id="TIGR01032">
    <property type="entry name" value="rplT_bact"/>
    <property type="match status" value="1"/>
</dbReference>
<dbReference type="CDD" id="cd07026">
    <property type="entry name" value="Ribosomal_L20"/>
    <property type="match status" value="1"/>
</dbReference>
<dbReference type="GO" id="GO:1990904">
    <property type="term" value="C:ribonucleoprotein complex"/>
    <property type="evidence" value="ECO:0007669"/>
    <property type="project" value="UniProtKB-KW"/>
</dbReference>
<keyword evidence="5 7" id="KW-0687">Ribonucleoprotein</keyword>
<gene>
    <name evidence="7" type="primary">rplT</name>
    <name evidence="10" type="ORF">UT39_C0001G0080</name>
</gene>
<evidence type="ECO:0000256" key="9">
    <source>
        <dbReference type="SAM" id="MobiDB-lite"/>
    </source>
</evidence>
<evidence type="ECO:0000256" key="7">
    <source>
        <dbReference type="HAMAP-Rule" id="MF_00382"/>
    </source>
</evidence>
<dbReference type="AlphaFoldDB" id="A0A0G0QNR4"/>
<dbReference type="GO" id="GO:0006412">
    <property type="term" value="P:translation"/>
    <property type="evidence" value="ECO:0007669"/>
    <property type="project" value="InterPro"/>
</dbReference>
<dbReference type="InterPro" id="IPR049946">
    <property type="entry name" value="RIBOSOMAL_L20_CS"/>
</dbReference>
<dbReference type="InterPro" id="IPR005813">
    <property type="entry name" value="Ribosomal_bL20"/>
</dbReference>
<evidence type="ECO:0000256" key="8">
    <source>
        <dbReference type="RuleBase" id="RU000560"/>
    </source>
</evidence>
<dbReference type="GO" id="GO:0019843">
    <property type="term" value="F:rRNA binding"/>
    <property type="evidence" value="ECO:0007669"/>
    <property type="project" value="UniProtKB-UniRule"/>
</dbReference>
<dbReference type="Pfam" id="PF00453">
    <property type="entry name" value="Ribosomal_L20"/>
    <property type="match status" value="1"/>
</dbReference>
<evidence type="ECO:0000256" key="2">
    <source>
        <dbReference type="ARBA" id="ARBA00022730"/>
    </source>
</evidence>
<feature type="compositionally biased region" description="Basic residues" evidence="9">
    <location>
        <begin position="1"/>
        <end position="15"/>
    </location>
</feature>
<comment type="function">
    <text evidence="7 8">Binds directly to 23S ribosomal RNA and is necessary for the in vitro assembly process of the 50S ribosomal subunit. It is not involved in the protein synthesizing functions of that subunit.</text>
</comment>
<dbReference type="PROSITE" id="PS00937">
    <property type="entry name" value="RIBOSOMAL_L20"/>
    <property type="match status" value="1"/>
</dbReference>
<keyword evidence="3 7" id="KW-0694">RNA-binding</keyword>
<dbReference type="Gene3D" id="6.10.160.10">
    <property type="match status" value="1"/>
</dbReference>
<evidence type="ECO:0000256" key="6">
    <source>
        <dbReference type="ARBA" id="ARBA00035172"/>
    </source>
</evidence>
<dbReference type="PRINTS" id="PR00062">
    <property type="entry name" value="RIBOSOMALL20"/>
</dbReference>
<dbReference type="Proteomes" id="UP000034246">
    <property type="component" value="Unassembled WGS sequence"/>
</dbReference>
<dbReference type="PANTHER" id="PTHR10986">
    <property type="entry name" value="39S RIBOSOMAL PROTEIN L20"/>
    <property type="match status" value="1"/>
</dbReference>
<protein>
    <recommendedName>
        <fullName evidence="6 7">Large ribosomal subunit protein bL20</fullName>
    </recommendedName>
</protein>
<keyword evidence="4 7" id="KW-0689">Ribosomal protein</keyword>
<dbReference type="GO" id="GO:0003735">
    <property type="term" value="F:structural constituent of ribosome"/>
    <property type="evidence" value="ECO:0007669"/>
    <property type="project" value="InterPro"/>
</dbReference>
<feature type="region of interest" description="Disordered" evidence="9">
    <location>
        <begin position="1"/>
        <end position="26"/>
    </location>
</feature>
<evidence type="ECO:0000256" key="3">
    <source>
        <dbReference type="ARBA" id="ARBA00022884"/>
    </source>
</evidence>
<proteinExistence type="inferred from homology"/>
<dbReference type="PATRIC" id="fig|1618550.3.peg.86"/>
<evidence type="ECO:0000313" key="11">
    <source>
        <dbReference type="Proteomes" id="UP000034246"/>
    </source>
</evidence>
<comment type="similarity">
    <text evidence="1 7 8">Belongs to the bacterial ribosomal protein bL20 family.</text>
</comment>
<dbReference type="STRING" id="1618550.UT39_C0001G0080"/>
<sequence>MTRVKSIARRRHKKIRDATKGFTQARRRRVKAGKEALLHAGQYAYVGRKDRKSNMRRLWITRLSAAVKQRGFSYSKFIAGLKKEKIELDRKILSDIAISDPETFDKIVAETK</sequence>
<keyword evidence="2 7" id="KW-0699">rRNA-binding</keyword>
<dbReference type="GO" id="GO:0005840">
    <property type="term" value="C:ribosome"/>
    <property type="evidence" value="ECO:0007669"/>
    <property type="project" value="UniProtKB-KW"/>
</dbReference>
<evidence type="ECO:0000313" key="10">
    <source>
        <dbReference type="EMBL" id="KKR12025.1"/>
    </source>
</evidence>
<dbReference type="HAMAP" id="MF_00382">
    <property type="entry name" value="Ribosomal_bL20"/>
    <property type="match status" value="1"/>
</dbReference>
<evidence type="ECO:0000256" key="4">
    <source>
        <dbReference type="ARBA" id="ARBA00022980"/>
    </source>
</evidence>
<dbReference type="InterPro" id="IPR035566">
    <property type="entry name" value="Ribosomal_protein_bL20_C"/>
</dbReference>
<accession>A0A0G0QNR4</accession>
<dbReference type="EMBL" id="LBWP01000001">
    <property type="protein sequence ID" value="KKR12025.1"/>
    <property type="molecule type" value="Genomic_DNA"/>
</dbReference>
<organism evidence="10 11">
    <name type="scientific">Candidatus Woesebacteria bacterium GW2011_GWA1_39_21</name>
    <dbReference type="NCBI Taxonomy" id="1618550"/>
    <lineage>
        <taxon>Bacteria</taxon>
        <taxon>Candidatus Woeseibacteriota</taxon>
    </lineage>
</organism>
<name>A0A0G0QNR4_9BACT</name>